<name>A0A0H5SZ65_HERHM</name>
<sequence length="391" mass="46911">MPNNLITDLLNLEGIFVKKITQADNYLKIFIETKATTQTCPCCHQPTKQIHDYREQKIKDLPLQFKDCYLILRKRRYRCKCGKRFFEKYHFLARYQQRTTRLTQYIANELRNSVSIKAVADKANVSHSTVTRILDTIHYSSSPLKDAIAIDEFKGNADTGKYQCIIVNPKKNYIMDILPDRTRSHLSAYFKELNRNDRYRVKFFVCDMWQPYVDLAYSYFPNAVVIIDKYHFIRHVTWAIENVRKRIQKSMTPTLRKYYKRSRKLILTRYYKLKDEDKKACDLMLLYNDDLRKAHMLKEWFYDICHNEKYSIQRKELFEWIKNAENSGIKEFKKCAATFRHWSKEILNAFKYGLTNGVTEGFNNKIKVLKRISYGIKNFERFRTRILHSCN</sequence>
<dbReference type="Pfam" id="PF14690">
    <property type="entry name" value="Zn_ribbon_ISL3"/>
    <property type="match status" value="1"/>
</dbReference>
<protein>
    <recommendedName>
        <fullName evidence="6">Transposase</fullName>
    </recommendedName>
</protein>
<dbReference type="Pfam" id="PF13542">
    <property type="entry name" value="HTH_Tnp_ISL3"/>
    <property type="match status" value="1"/>
</dbReference>
<dbReference type="InterPro" id="IPR032877">
    <property type="entry name" value="Transposase_HTH"/>
</dbReference>
<proteinExistence type="predicted"/>
<reference evidence="4 5" key="1">
    <citation type="submission" date="2015-06" db="EMBL/GenBank/DDBJ databases">
        <authorList>
            <person name="Wibberg Daniel"/>
        </authorList>
    </citation>
    <scope>NUCLEOTIDE SEQUENCE [LARGE SCALE GENOMIC DNA]</scope>
    <source>
        <strain evidence="4 5">T3/55T</strain>
    </source>
</reference>
<dbReference type="RefSeq" id="WP_103203750.1">
    <property type="nucleotide sequence ID" value="NZ_CVTD020000027.1"/>
</dbReference>
<evidence type="ECO:0000313" key="5">
    <source>
        <dbReference type="Proteomes" id="UP000236497"/>
    </source>
</evidence>
<dbReference type="PANTHER" id="PTHR33498:SF1">
    <property type="entry name" value="TRANSPOSASE FOR INSERTION SEQUENCE ELEMENT IS1557"/>
    <property type="match status" value="1"/>
</dbReference>
<dbReference type="EMBL" id="CVTD020000027">
    <property type="protein sequence ID" value="CRZ35678.1"/>
    <property type="molecule type" value="Genomic_DNA"/>
</dbReference>
<evidence type="ECO:0000313" key="4">
    <source>
        <dbReference type="EMBL" id="CRZ35678.1"/>
    </source>
</evidence>
<dbReference type="InterPro" id="IPR029261">
    <property type="entry name" value="Transposase_Znf"/>
</dbReference>
<dbReference type="AlphaFoldDB" id="A0A0H5SZ65"/>
<evidence type="ECO:0000259" key="1">
    <source>
        <dbReference type="Pfam" id="PF01610"/>
    </source>
</evidence>
<evidence type="ECO:0000259" key="3">
    <source>
        <dbReference type="Pfam" id="PF14690"/>
    </source>
</evidence>
<dbReference type="PANTHER" id="PTHR33498">
    <property type="entry name" value="TRANSPOSASE FOR INSERTION SEQUENCE ELEMENT IS1557"/>
    <property type="match status" value="1"/>
</dbReference>
<feature type="domain" description="Transposase IS204/IS1001/IS1096/IS1165 helix-turn-helix" evidence="2">
    <location>
        <begin position="87"/>
        <end position="137"/>
    </location>
</feature>
<dbReference type="NCBIfam" id="NF033550">
    <property type="entry name" value="transpos_ISL3"/>
    <property type="match status" value="1"/>
</dbReference>
<dbReference type="Pfam" id="PF01610">
    <property type="entry name" value="DDE_Tnp_ISL3"/>
    <property type="match status" value="1"/>
</dbReference>
<evidence type="ECO:0000259" key="2">
    <source>
        <dbReference type="Pfam" id="PF13542"/>
    </source>
</evidence>
<dbReference type="InterPro" id="IPR002560">
    <property type="entry name" value="Transposase_DDE"/>
</dbReference>
<accession>A0A0H5SZ65</accession>
<gene>
    <name evidence="4" type="ORF">HHT355_2493</name>
</gene>
<evidence type="ECO:0008006" key="6">
    <source>
        <dbReference type="Google" id="ProtNLM"/>
    </source>
</evidence>
<feature type="domain" description="Transposase IS204/IS1001/IS1096/IS1165 zinc-finger" evidence="3">
    <location>
        <begin position="38"/>
        <end position="81"/>
    </location>
</feature>
<keyword evidence="5" id="KW-1185">Reference proteome</keyword>
<dbReference type="InterPro" id="IPR047951">
    <property type="entry name" value="Transpos_ISL3"/>
</dbReference>
<organism evidence="4 5">
    <name type="scientific">Herbinix hemicellulosilytica</name>
    <dbReference type="NCBI Taxonomy" id="1564487"/>
    <lineage>
        <taxon>Bacteria</taxon>
        <taxon>Bacillati</taxon>
        <taxon>Bacillota</taxon>
        <taxon>Clostridia</taxon>
        <taxon>Lachnospirales</taxon>
        <taxon>Lachnospiraceae</taxon>
        <taxon>Herbinix</taxon>
    </lineage>
</organism>
<dbReference type="Proteomes" id="UP000236497">
    <property type="component" value="Unassembled WGS sequence"/>
</dbReference>
<feature type="domain" description="Transposase IS204/IS1001/IS1096/IS1165 DDE" evidence="1">
    <location>
        <begin position="148"/>
        <end position="386"/>
    </location>
</feature>